<dbReference type="InParanoid" id="G3GWT6"/>
<evidence type="ECO:0000313" key="1">
    <source>
        <dbReference type="EMBL" id="EGV93227.1"/>
    </source>
</evidence>
<gene>
    <name evidence="1" type="ORF">I79_002216</name>
</gene>
<dbReference type="Proteomes" id="UP000001075">
    <property type="component" value="Unassembled WGS sequence"/>
</dbReference>
<evidence type="ECO:0000313" key="2">
    <source>
        <dbReference type="Proteomes" id="UP000001075"/>
    </source>
</evidence>
<organism evidence="1 2">
    <name type="scientific">Cricetulus griseus</name>
    <name type="common">Chinese hamster</name>
    <name type="synonym">Cricetulus barabensis griseus</name>
    <dbReference type="NCBI Taxonomy" id="10029"/>
    <lineage>
        <taxon>Eukaryota</taxon>
        <taxon>Metazoa</taxon>
        <taxon>Chordata</taxon>
        <taxon>Craniata</taxon>
        <taxon>Vertebrata</taxon>
        <taxon>Euteleostomi</taxon>
        <taxon>Mammalia</taxon>
        <taxon>Eutheria</taxon>
        <taxon>Euarchontoglires</taxon>
        <taxon>Glires</taxon>
        <taxon>Rodentia</taxon>
        <taxon>Myomorpha</taxon>
        <taxon>Muroidea</taxon>
        <taxon>Cricetidae</taxon>
        <taxon>Cricetinae</taxon>
        <taxon>Cricetulus</taxon>
    </lineage>
</organism>
<dbReference type="AlphaFoldDB" id="G3GWT6"/>
<protein>
    <submittedName>
        <fullName evidence="1">Uncharacterized protein</fullName>
    </submittedName>
</protein>
<dbReference type="EMBL" id="JH000054">
    <property type="protein sequence ID" value="EGV93227.1"/>
    <property type="molecule type" value="Genomic_DNA"/>
</dbReference>
<accession>G3GWT6</accession>
<proteinExistence type="predicted"/>
<reference evidence="2" key="1">
    <citation type="journal article" date="2011" name="Nat. Biotechnol.">
        <title>The genomic sequence of the Chinese hamster ovary (CHO)-K1 cell line.</title>
        <authorList>
            <person name="Xu X."/>
            <person name="Nagarajan H."/>
            <person name="Lewis N.E."/>
            <person name="Pan S."/>
            <person name="Cai Z."/>
            <person name="Liu X."/>
            <person name="Chen W."/>
            <person name="Xie M."/>
            <person name="Wang W."/>
            <person name="Hammond S."/>
            <person name="Andersen M.R."/>
            <person name="Neff N."/>
            <person name="Passarelli B."/>
            <person name="Koh W."/>
            <person name="Fan H.C."/>
            <person name="Wang J."/>
            <person name="Gui Y."/>
            <person name="Lee K.H."/>
            <person name="Betenbaugh M.J."/>
            <person name="Quake S.R."/>
            <person name="Famili I."/>
            <person name="Palsson B.O."/>
            <person name="Wang J."/>
        </authorList>
    </citation>
    <scope>NUCLEOTIDE SEQUENCE [LARGE SCALE GENOMIC DNA]</scope>
    <source>
        <strain evidence="2">CHO K1 cell line</strain>
    </source>
</reference>
<name>G3GWT6_CRIGR</name>
<sequence length="65" mass="7336">MTRLPWLLLPLPDSTTMSLGTISKNLRCFLYLPSYPSLLLSGADPQPGSRSLPQYLDTFWTRLPP</sequence>